<gene>
    <name evidence="3" type="primary">tuaC</name>
    <name evidence="3" type="ORF">HRbin17_02425</name>
</gene>
<dbReference type="PANTHER" id="PTHR45947:SF15">
    <property type="entry name" value="TEICHURONIC ACID BIOSYNTHESIS GLYCOSYLTRANSFERASE TUAC-RELATED"/>
    <property type="match status" value="1"/>
</dbReference>
<dbReference type="EMBL" id="BEHT01000041">
    <property type="protein sequence ID" value="GBC99893.1"/>
    <property type="molecule type" value="Genomic_DNA"/>
</dbReference>
<dbReference type="Proteomes" id="UP000236173">
    <property type="component" value="Unassembled WGS sequence"/>
</dbReference>
<protein>
    <submittedName>
        <fullName evidence="3">Teichuronic acid biosynthesis glycosyltransferase TuaC</fullName>
        <ecNumber evidence="3">2.4.-.-</ecNumber>
    </submittedName>
</protein>
<dbReference type="InterPro" id="IPR001296">
    <property type="entry name" value="Glyco_trans_1"/>
</dbReference>
<dbReference type="GO" id="GO:0016757">
    <property type="term" value="F:glycosyltransferase activity"/>
    <property type="evidence" value="ECO:0007669"/>
    <property type="project" value="UniProtKB-KW"/>
</dbReference>
<dbReference type="PANTHER" id="PTHR45947">
    <property type="entry name" value="SULFOQUINOVOSYL TRANSFERASE SQD2"/>
    <property type="match status" value="1"/>
</dbReference>
<organism evidence="3 4">
    <name type="scientific">Candidatus Fervidibacter japonicus</name>
    <dbReference type="NCBI Taxonomy" id="2035412"/>
    <lineage>
        <taxon>Bacteria</taxon>
        <taxon>Candidatus Fervidibacterota</taxon>
        <taxon>Candidatus Fervidibacter</taxon>
    </lineage>
</organism>
<dbReference type="InterPro" id="IPR050194">
    <property type="entry name" value="Glycosyltransferase_grp1"/>
</dbReference>
<dbReference type="Gene3D" id="3.40.50.2000">
    <property type="entry name" value="Glycogen Phosphorylase B"/>
    <property type="match status" value="2"/>
</dbReference>
<keyword evidence="3" id="KW-0808">Transferase</keyword>
<dbReference type="CDD" id="cd03798">
    <property type="entry name" value="GT4_WlbH-like"/>
    <property type="match status" value="1"/>
</dbReference>
<evidence type="ECO:0000259" key="2">
    <source>
        <dbReference type="Pfam" id="PF13439"/>
    </source>
</evidence>
<feature type="domain" description="Glycosyltransferase subfamily 4-like N-terminal" evidence="2">
    <location>
        <begin position="20"/>
        <end position="212"/>
    </location>
</feature>
<feature type="domain" description="Glycosyl transferase family 1" evidence="1">
    <location>
        <begin position="219"/>
        <end position="383"/>
    </location>
</feature>
<evidence type="ECO:0000259" key="1">
    <source>
        <dbReference type="Pfam" id="PF00534"/>
    </source>
</evidence>
<dbReference type="SUPFAM" id="SSF53756">
    <property type="entry name" value="UDP-Glycosyltransferase/glycogen phosphorylase"/>
    <property type="match status" value="1"/>
</dbReference>
<keyword evidence="3" id="KW-0328">Glycosyltransferase</keyword>
<evidence type="ECO:0000313" key="3">
    <source>
        <dbReference type="EMBL" id="GBC99893.1"/>
    </source>
</evidence>
<reference evidence="4" key="1">
    <citation type="submission" date="2017-09" db="EMBL/GenBank/DDBJ databases">
        <title>Metaegenomics of thermophilic ammonia-oxidizing enrichment culture.</title>
        <authorList>
            <person name="Kato S."/>
            <person name="Suzuki K."/>
        </authorList>
    </citation>
    <scope>NUCLEOTIDE SEQUENCE [LARGE SCALE GENOMIC DNA]</scope>
</reference>
<sequence>MRLLVLSSHLFPNYKNPNAGSFVVEQVRHLSKHCDITVFVPHPWVPPFFDKLSAKWRRYKTLPFEETIAGVRVLHPRRIVLPKINSWVWMTFSVALSYWHCLRTADLPNCRPADFDIVEGQFAIPDGFAAAWLGQKFGKPSVVHVHGTDVHTIPNESRLQKRLVRWTISHADAVRAVSGDLAKQAKELMETGKRGNGETGKIWVVPNGVDVDKFSMMPREEARRRLGLDEHKRYLLYVGRLVPVKGLDLLLNAAAIVLKHRPDIDLLLVGDGYERANLQRLAEQLGIAQRVHFVGSQPHDRIALWMNVGDVFCLLSHKEGLPTVLIEALACGTPVVATAVGGIPEIVADGQVGRLVHSRNPEEAATRILEVLDADWDRGQLRQHAMRFSYERVMERLLEMYRSVMSRHPLRATVVRKSKTK</sequence>
<dbReference type="EC" id="2.4.-.-" evidence="3"/>
<accession>A0A2H5XFD2</accession>
<dbReference type="Pfam" id="PF00534">
    <property type="entry name" value="Glycos_transf_1"/>
    <property type="match status" value="1"/>
</dbReference>
<evidence type="ECO:0000313" key="4">
    <source>
        <dbReference type="Proteomes" id="UP000236173"/>
    </source>
</evidence>
<proteinExistence type="predicted"/>
<dbReference type="InterPro" id="IPR028098">
    <property type="entry name" value="Glyco_trans_4-like_N"/>
</dbReference>
<comment type="caution">
    <text evidence="3">The sequence shown here is derived from an EMBL/GenBank/DDBJ whole genome shotgun (WGS) entry which is preliminary data.</text>
</comment>
<dbReference type="AlphaFoldDB" id="A0A2H5XFD2"/>
<dbReference type="Pfam" id="PF13439">
    <property type="entry name" value="Glyco_transf_4"/>
    <property type="match status" value="1"/>
</dbReference>
<name>A0A2H5XFD2_9BACT</name>